<evidence type="ECO:0000313" key="2">
    <source>
        <dbReference type="Proteomes" id="UP000193224"/>
    </source>
</evidence>
<dbReference type="Proteomes" id="UP000193224">
    <property type="component" value="Unassembled WGS sequence"/>
</dbReference>
<proteinExistence type="predicted"/>
<accession>A0A1X7BT81</accession>
<evidence type="ECO:0000313" key="1">
    <source>
        <dbReference type="EMBL" id="SMC12813.1"/>
    </source>
</evidence>
<dbReference type="EMBL" id="FWXB01000009">
    <property type="protein sequence ID" value="SMC12813.1"/>
    <property type="molecule type" value="Genomic_DNA"/>
</dbReference>
<organism evidence="1 2">
    <name type="scientific">Roseovarius aestuarii</name>
    <dbReference type="NCBI Taxonomy" id="475083"/>
    <lineage>
        <taxon>Bacteria</taxon>
        <taxon>Pseudomonadati</taxon>
        <taxon>Pseudomonadota</taxon>
        <taxon>Alphaproteobacteria</taxon>
        <taxon>Rhodobacterales</taxon>
        <taxon>Roseobacteraceae</taxon>
        <taxon>Roseovarius</taxon>
    </lineage>
</organism>
<protein>
    <submittedName>
        <fullName evidence="1">Uncharacterized protein</fullName>
    </submittedName>
</protein>
<keyword evidence="2" id="KW-1185">Reference proteome</keyword>
<sequence length="808" mass="85916">MAQTTTLGKLIKDKFGGTLAVTSIGDIKIVITNDPDYKAKTWTVTATGASKSYAYPLFGNDALSLKDISVSLTYNGAKRAAKGLLRADLNFGGIDFDVEVALSKRTESFSLTSQLSKPASLSSVVSKLSAGKAKAPGQMKETLIDLITMSIERDGKKGWTLASKGRLKQADFLPFASSATSLSLMIEYSGKKKLRLTRLGLEGETRIGRSGALSIGYTFGPKISVLSGKLKTDPKSPVVFEDVLKVLGLKGSGPRTDKLSTPKGLDMVAGELTLNLADQNLLVAGRNSLKEDAFVYVARTTDSPTLALGVATQKGWKMSDLSRDFAVVDKVLTFRQSFLALSTSNVSIESKFFPKLGAHTFDLTTGLNVGADLAMNKSQSSVLGKAVSGLLGGTPELLLQASIGPSAKDTTFSANLGNLDLHLKVPGTRKPATMEIKRAKMELSLEPSIAVSGDVLFPAPQGQTVEVTGAVKAEETKAGPVLSFVGHAHDQSQSLAPPKNATGLTLKDIGASFSIEPEAFIIGLDGSMWIGKESASFGFAFALPELSPTFLKASYSHLDLAPMFKVLCRGAKLPRELNRGISFSNLLIWSCTDPSGTCRLSDRSCYDDGFAFQGDADIFNFPAHADLQITTKGMSGSLSTSKAFGVPKVFTVADARDHSKGPQFAFSTSKPPYLHASYFVDVLGFSDTTSLELTNQGFSLSAVIKFKGEKISLNCVLGARSPGHYVASMSASADFKKHPIDLGGGLKLKSLSIGMSSKTGIFSVKAKAKYGPLPKSANITISLKDIAHRLDRLGKEIEKELGKIGNWF</sequence>
<gene>
    <name evidence="1" type="ORF">ROA7745_02645</name>
</gene>
<dbReference type="RefSeq" id="WP_085800752.1">
    <property type="nucleotide sequence ID" value="NZ_FWXB01000009.1"/>
</dbReference>
<name>A0A1X7BT81_9RHOB</name>
<dbReference type="AlphaFoldDB" id="A0A1X7BT81"/>
<reference evidence="1 2" key="1">
    <citation type="submission" date="2017-03" db="EMBL/GenBank/DDBJ databases">
        <authorList>
            <person name="Afonso C.L."/>
            <person name="Miller P.J."/>
            <person name="Scott M.A."/>
            <person name="Spackman E."/>
            <person name="Goraichik I."/>
            <person name="Dimitrov K.M."/>
            <person name="Suarez D.L."/>
            <person name="Swayne D.E."/>
        </authorList>
    </citation>
    <scope>NUCLEOTIDE SEQUENCE [LARGE SCALE GENOMIC DNA]</scope>
    <source>
        <strain evidence="1 2">CECT 7745</strain>
    </source>
</reference>